<keyword evidence="10 11" id="KW-0472">Membrane</keyword>
<feature type="transmembrane region" description="Helical" evidence="11">
    <location>
        <begin position="216"/>
        <end position="238"/>
    </location>
</feature>
<feature type="domain" description="K+ potassium transporter integral membrane" evidence="12">
    <location>
        <begin position="14"/>
        <end position="459"/>
    </location>
</feature>
<feature type="domain" description="K+ potassium transporter C-terminal" evidence="13">
    <location>
        <begin position="486"/>
        <end position="642"/>
    </location>
</feature>
<feature type="transmembrane region" description="Helical" evidence="11">
    <location>
        <begin position="371"/>
        <end position="392"/>
    </location>
</feature>
<feature type="transmembrane region" description="Helical" evidence="11">
    <location>
        <begin position="294"/>
        <end position="322"/>
    </location>
</feature>
<gene>
    <name evidence="11" type="primary">kup</name>
    <name evidence="14" type="ORF">GYM71_09190</name>
</gene>
<evidence type="ECO:0000313" key="14">
    <source>
        <dbReference type="EMBL" id="QYN53581.1"/>
    </source>
</evidence>
<feature type="transmembrane region" description="Helical" evidence="11">
    <location>
        <begin position="175"/>
        <end position="196"/>
    </location>
</feature>
<evidence type="ECO:0000256" key="5">
    <source>
        <dbReference type="ARBA" id="ARBA00022692"/>
    </source>
</evidence>
<dbReference type="HAMAP" id="MF_01522">
    <property type="entry name" value="Kup"/>
    <property type="match status" value="1"/>
</dbReference>
<comment type="similarity">
    <text evidence="11">Belongs to the HAK/KUP transporter (TC 2.A.72) family.</text>
</comment>
<dbReference type="EMBL" id="CP048268">
    <property type="protein sequence ID" value="QYN53581.1"/>
    <property type="molecule type" value="Genomic_DNA"/>
</dbReference>
<feature type="transmembrane region" description="Helical" evidence="11">
    <location>
        <begin position="399"/>
        <end position="421"/>
    </location>
</feature>
<dbReference type="Pfam" id="PF02705">
    <property type="entry name" value="K_trans"/>
    <property type="match status" value="1"/>
</dbReference>
<evidence type="ECO:0000256" key="2">
    <source>
        <dbReference type="ARBA" id="ARBA00022448"/>
    </source>
</evidence>
<feature type="transmembrane region" description="Helical" evidence="11">
    <location>
        <begin position="250"/>
        <end position="269"/>
    </location>
</feature>
<keyword evidence="9 11" id="KW-0406">Ion transport</keyword>
<feature type="transmembrane region" description="Helical" evidence="11">
    <location>
        <begin position="97"/>
        <end position="125"/>
    </location>
</feature>
<keyword evidence="8 11" id="KW-1133">Transmembrane helix</keyword>
<feature type="transmembrane region" description="Helical" evidence="11">
    <location>
        <begin position="145"/>
        <end position="163"/>
    </location>
</feature>
<dbReference type="PANTHER" id="PTHR30540">
    <property type="entry name" value="OSMOTIC STRESS POTASSIUM TRANSPORTER"/>
    <property type="match status" value="1"/>
</dbReference>
<evidence type="ECO:0000259" key="12">
    <source>
        <dbReference type="Pfam" id="PF02705"/>
    </source>
</evidence>
<dbReference type="InterPro" id="IPR023051">
    <property type="entry name" value="Kup"/>
</dbReference>
<feature type="transmembrane region" description="Helical" evidence="11">
    <location>
        <begin position="56"/>
        <end position="76"/>
    </location>
</feature>
<evidence type="ECO:0000256" key="3">
    <source>
        <dbReference type="ARBA" id="ARBA00022475"/>
    </source>
</evidence>
<evidence type="ECO:0000256" key="11">
    <source>
        <dbReference type="HAMAP-Rule" id="MF_01522"/>
    </source>
</evidence>
<evidence type="ECO:0000256" key="9">
    <source>
        <dbReference type="ARBA" id="ARBA00023065"/>
    </source>
</evidence>
<feature type="transmembrane region" description="Helical" evidence="11">
    <location>
        <begin position="343"/>
        <end position="365"/>
    </location>
</feature>
<evidence type="ECO:0000256" key="4">
    <source>
        <dbReference type="ARBA" id="ARBA00022538"/>
    </source>
</evidence>
<keyword evidence="5 11" id="KW-0812">Transmembrane</keyword>
<comment type="catalytic activity">
    <reaction evidence="11">
        <text>K(+)(in) + H(+)(in) = K(+)(out) + H(+)(out)</text>
        <dbReference type="Rhea" id="RHEA:28490"/>
        <dbReference type="ChEBI" id="CHEBI:15378"/>
        <dbReference type="ChEBI" id="CHEBI:29103"/>
    </reaction>
</comment>
<reference evidence="14 15" key="1">
    <citation type="submission" date="2020-01" db="EMBL/GenBank/DDBJ databases">
        <title>Vast differences in strain-level diversity in the gut microbiota of two closely related honey bee species.</title>
        <authorList>
            <person name="Ellegaard K.M."/>
            <person name="Suenami S."/>
            <person name="Miyazaki R."/>
            <person name="Engel P."/>
        </authorList>
    </citation>
    <scope>NUCLEOTIDE SEQUENCE [LARGE SCALE GENOMIC DNA]</scope>
    <source>
        <strain evidence="14 15">ESL0416</strain>
    </source>
</reference>
<evidence type="ECO:0000256" key="1">
    <source>
        <dbReference type="ARBA" id="ARBA00004141"/>
    </source>
</evidence>
<dbReference type="InterPro" id="IPR053951">
    <property type="entry name" value="K_trans_N"/>
</dbReference>
<sequence>MNQKKKRISAAGLLITIGIVYGDIGTSPLYVMKSIVNGNGGIANVNRELILGSISLIFWTVTLLTTVKYVLIALRATNRGEGGIFALYALVRKRAKWLVMPALIGGAALLADGTLTPAVTVTTSIEGLKNMRFGSSIPVPNQNSVIIITIAILLVLFSIQMLGTSSIGKAFGPIMFVWFTFLGIIGVLNMANDWSILEALNPVWAIKILFSPANKAGIFILGSIFLATTGAEALYSDVGHVGKGNIRGSWPYVFLCLSLNYLGQGVWILQNPHYQAHGTELNPFFEAVPSSLRLFAIILATIAAIIASQALITGSFTLVSEASGLKFLPRMKINYPTTEHGQIYIPSVNKMICVATIAIVIFFRTSEHMEAAYGLSITVTMLMTTLLLFEYLGSKNRPLLLRLCFLVVFGFIEGMFLVSSLTKFMHGGYVTVLIAGFIGVIMFIWYFGNRVRDKHEGASTYVRLDEYTDMLTDLSHDDDYPTYATNLVYMAKVKYNKFIKREILYSILDKRPKRAAAYWFVSVNITNEPFTAKYAVNTYGTKNVINVQLFLGFKKQTSVNVYLRQIVQDLIKDGTIEAQPQEYTTTPGRKVGDFSFVIVNEVVSPLTKLKGFEKWILKARIWLQNLSSNPASWFGLEFTDTVVEQVPLILGRPKKNLHIRRVAPRDYSHLKDQEIDNS</sequence>
<comment type="function">
    <text evidence="11">Transport of potassium into the cell. Likely operates as a K(+):H(+) symporter.</text>
</comment>
<keyword evidence="4 11" id="KW-0633">Potassium transport</keyword>
<comment type="subcellular location">
    <subcellularLocation>
        <location evidence="11">Cell membrane</location>
        <topology evidence="11">Multi-pass membrane protein</topology>
    </subcellularLocation>
    <subcellularLocation>
        <location evidence="1">Membrane</location>
        <topology evidence="1">Multi-pass membrane protein</topology>
    </subcellularLocation>
</comment>
<keyword evidence="3 11" id="KW-1003">Cell membrane</keyword>
<proteinExistence type="inferred from homology"/>
<dbReference type="PANTHER" id="PTHR30540:SF83">
    <property type="entry name" value="K+ POTASSIUM TRANSPORTER"/>
    <property type="match status" value="1"/>
</dbReference>
<keyword evidence="7 11" id="KW-0630">Potassium</keyword>
<organism evidence="14 15">
    <name type="scientific">Lactobacillus panisapium</name>
    <dbReference type="NCBI Taxonomy" id="2012495"/>
    <lineage>
        <taxon>Bacteria</taxon>
        <taxon>Bacillati</taxon>
        <taxon>Bacillota</taxon>
        <taxon>Bacilli</taxon>
        <taxon>Lactobacillales</taxon>
        <taxon>Lactobacillaceae</taxon>
        <taxon>Lactobacillus</taxon>
    </lineage>
</organism>
<protein>
    <recommendedName>
        <fullName evidence="11">Probable potassium transport system protein Kup</fullName>
    </recommendedName>
</protein>
<evidence type="ECO:0000256" key="8">
    <source>
        <dbReference type="ARBA" id="ARBA00022989"/>
    </source>
</evidence>
<evidence type="ECO:0000259" key="13">
    <source>
        <dbReference type="Pfam" id="PF22776"/>
    </source>
</evidence>
<dbReference type="Proteomes" id="UP000826550">
    <property type="component" value="Chromosome"/>
</dbReference>
<keyword evidence="6 11" id="KW-0769">Symport</keyword>
<feature type="transmembrane region" description="Helical" evidence="11">
    <location>
        <begin position="427"/>
        <end position="447"/>
    </location>
</feature>
<evidence type="ECO:0000256" key="6">
    <source>
        <dbReference type="ARBA" id="ARBA00022847"/>
    </source>
</evidence>
<keyword evidence="15" id="KW-1185">Reference proteome</keyword>
<dbReference type="InterPro" id="IPR003855">
    <property type="entry name" value="K+_transporter"/>
</dbReference>
<dbReference type="Pfam" id="PF22776">
    <property type="entry name" value="K_trans_C"/>
    <property type="match status" value="1"/>
</dbReference>
<evidence type="ECO:0000256" key="10">
    <source>
        <dbReference type="ARBA" id="ARBA00023136"/>
    </source>
</evidence>
<name>A0ABX8WEN4_9LACO</name>
<accession>A0ABX8WEN4</accession>
<dbReference type="InterPro" id="IPR053952">
    <property type="entry name" value="K_trans_C"/>
</dbReference>
<keyword evidence="2 11" id="KW-0813">Transport</keyword>
<dbReference type="RefSeq" id="WP_220220243.1">
    <property type="nucleotide sequence ID" value="NZ_CP048268.1"/>
</dbReference>
<evidence type="ECO:0000256" key="7">
    <source>
        <dbReference type="ARBA" id="ARBA00022958"/>
    </source>
</evidence>
<evidence type="ECO:0000313" key="15">
    <source>
        <dbReference type="Proteomes" id="UP000826550"/>
    </source>
</evidence>